<name>A0A2W4CST1_9HYPH</name>
<protein>
    <submittedName>
        <fullName evidence="1">Uncharacterized protein</fullName>
    </submittedName>
</protein>
<dbReference type="AlphaFoldDB" id="A0A2W4CST1"/>
<evidence type="ECO:0000313" key="1">
    <source>
        <dbReference type="EMBL" id="PZM15479.1"/>
    </source>
</evidence>
<proteinExistence type="predicted"/>
<dbReference type="EMBL" id="PCDP01000019">
    <property type="protein sequence ID" value="PZM15479.1"/>
    <property type="molecule type" value="Genomic_DNA"/>
</dbReference>
<keyword evidence="2" id="KW-1185">Reference proteome</keyword>
<comment type="caution">
    <text evidence="1">The sequence shown here is derived from an EMBL/GenBank/DDBJ whole genome shotgun (WGS) entry which is preliminary data.</text>
</comment>
<reference evidence="1 2" key="1">
    <citation type="journal article" date="2018" name="Sci. Rep.">
        <title>Rhizobium tumorigenes sp. nov., a novel plant tumorigenic bacterium isolated from cane gall tumors on thornless blackberry.</title>
        <authorList>
            <person name="Kuzmanovi N."/>
            <person name="Smalla K."/>
            <person name="Gronow S."/>
            <person name="PuBawska J."/>
        </authorList>
    </citation>
    <scope>NUCLEOTIDE SEQUENCE [LARGE SCALE GENOMIC DNA]</scope>
    <source>
        <strain evidence="1 2">CCBAU 85046</strain>
    </source>
</reference>
<sequence length="66" mass="6753">MEIADIHSVNVSATSSVAGPATSYMNVYLVLDRSASMLLAATAAGQSSLRNTASCKFACHTVDSSA</sequence>
<dbReference type="Proteomes" id="UP000248925">
    <property type="component" value="Unassembled WGS sequence"/>
</dbReference>
<accession>A0A2W4CST1</accession>
<organism evidence="1 2">
    <name type="scientific">Rhizobium tubonense</name>
    <dbReference type="NCBI Taxonomy" id="484088"/>
    <lineage>
        <taxon>Bacteria</taxon>
        <taxon>Pseudomonadati</taxon>
        <taxon>Pseudomonadota</taxon>
        <taxon>Alphaproteobacteria</taxon>
        <taxon>Hyphomicrobiales</taxon>
        <taxon>Rhizobiaceae</taxon>
        <taxon>Rhizobium/Agrobacterium group</taxon>
        <taxon>Rhizobium</taxon>
    </lineage>
</organism>
<gene>
    <name evidence="1" type="ORF">CPY51_06500</name>
</gene>
<evidence type="ECO:0000313" key="2">
    <source>
        <dbReference type="Proteomes" id="UP000248925"/>
    </source>
</evidence>